<dbReference type="AlphaFoldDB" id="A0A518AQ60"/>
<dbReference type="GO" id="GO:0003677">
    <property type="term" value="F:DNA binding"/>
    <property type="evidence" value="ECO:0007669"/>
    <property type="project" value="InterPro"/>
</dbReference>
<dbReference type="Proteomes" id="UP000315750">
    <property type="component" value="Chromosome"/>
</dbReference>
<proteinExistence type="inferred from homology"/>
<dbReference type="Pfam" id="PF08281">
    <property type="entry name" value="Sigma70_r4_2"/>
    <property type="match status" value="1"/>
</dbReference>
<evidence type="ECO:0000256" key="3">
    <source>
        <dbReference type="ARBA" id="ARBA00023082"/>
    </source>
</evidence>
<dbReference type="NCBIfam" id="TIGR02989">
    <property type="entry name" value="Sig-70_gvs1"/>
    <property type="match status" value="1"/>
</dbReference>
<evidence type="ECO:0000313" key="7">
    <source>
        <dbReference type="EMBL" id="QDU56852.1"/>
    </source>
</evidence>
<sequence>MVLGFIRSTVIDFHKAEDVLQETAATVAEKFEEYDRSRPFVPWVLGIARYKVLEELRANSRDKLVFDDEVVEVLTSAFDELAPSASDTQVALESCLNRIRGRAKQLLEMRYLRQQSVTRVAETTGMTAGAVRVALHRIRKALVDCVHGQLGSDDMPRGASK</sequence>
<dbReference type="InterPro" id="IPR013324">
    <property type="entry name" value="RNA_pol_sigma_r3/r4-like"/>
</dbReference>
<evidence type="ECO:0000259" key="5">
    <source>
        <dbReference type="Pfam" id="PF04542"/>
    </source>
</evidence>
<dbReference type="InterPro" id="IPR039425">
    <property type="entry name" value="RNA_pol_sigma-70-like"/>
</dbReference>
<dbReference type="SUPFAM" id="SSF88659">
    <property type="entry name" value="Sigma3 and sigma4 domains of RNA polymerase sigma factors"/>
    <property type="match status" value="1"/>
</dbReference>
<comment type="similarity">
    <text evidence="1">Belongs to the sigma-70 factor family. ECF subfamily.</text>
</comment>
<dbReference type="InterPro" id="IPR013325">
    <property type="entry name" value="RNA_pol_sigma_r2"/>
</dbReference>
<dbReference type="InterPro" id="IPR013249">
    <property type="entry name" value="RNA_pol_sigma70_r4_t2"/>
</dbReference>
<name>A0A518AQ60_9BACT</name>
<reference evidence="7 8" key="1">
    <citation type="submission" date="2019-02" db="EMBL/GenBank/DDBJ databases">
        <title>Deep-cultivation of Planctomycetes and their phenomic and genomic characterization uncovers novel biology.</title>
        <authorList>
            <person name="Wiegand S."/>
            <person name="Jogler M."/>
            <person name="Boedeker C."/>
            <person name="Pinto D."/>
            <person name="Vollmers J."/>
            <person name="Rivas-Marin E."/>
            <person name="Kohn T."/>
            <person name="Peeters S.H."/>
            <person name="Heuer A."/>
            <person name="Rast P."/>
            <person name="Oberbeckmann S."/>
            <person name="Bunk B."/>
            <person name="Jeske O."/>
            <person name="Meyerdierks A."/>
            <person name="Storesund J.E."/>
            <person name="Kallscheuer N."/>
            <person name="Luecker S."/>
            <person name="Lage O.M."/>
            <person name="Pohl T."/>
            <person name="Merkel B.J."/>
            <person name="Hornburger P."/>
            <person name="Mueller R.-W."/>
            <person name="Bruemmer F."/>
            <person name="Labrenz M."/>
            <person name="Spormann A.M."/>
            <person name="Op den Camp H."/>
            <person name="Overmann J."/>
            <person name="Amann R."/>
            <person name="Jetten M.S.M."/>
            <person name="Mascher T."/>
            <person name="Medema M.H."/>
            <person name="Devos D.P."/>
            <person name="Kaster A.-K."/>
            <person name="Ovreas L."/>
            <person name="Rohde M."/>
            <person name="Galperin M.Y."/>
            <person name="Jogler C."/>
        </authorList>
    </citation>
    <scope>NUCLEOTIDE SEQUENCE [LARGE SCALE GENOMIC DNA]</scope>
    <source>
        <strain evidence="7 8">Pan181</strain>
    </source>
</reference>
<dbReference type="SUPFAM" id="SSF88946">
    <property type="entry name" value="Sigma2 domain of RNA polymerase sigma factors"/>
    <property type="match status" value="1"/>
</dbReference>
<evidence type="ECO:0000259" key="6">
    <source>
        <dbReference type="Pfam" id="PF08281"/>
    </source>
</evidence>
<dbReference type="GO" id="GO:0006352">
    <property type="term" value="P:DNA-templated transcription initiation"/>
    <property type="evidence" value="ECO:0007669"/>
    <property type="project" value="InterPro"/>
</dbReference>
<accession>A0A518AQ60</accession>
<gene>
    <name evidence="7" type="primary">sigD_3</name>
    <name evidence="7" type="ORF">Pan181_30640</name>
</gene>
<dbReference type="PANTHER" id="PTHR43133">
    <property type="entry name" value="RNA POLYMERASE ECF-TYPE SIGMA FACTO"/>
    <property type="match status" value="1"/>
</dbReference>
<feature type="domain" description="RNA polymerase sigma factor 70 region 4 type 2" evidence="6">
    <location>
        <begin position="90"/>
        <end position="142"/>
    </location>
</feature>
<keyword evidence="2" id="KW-0805">Transcription regulation</keyword>
<dbReference type="NCBIfam" id="TIGR02937">
    <property type="entry name" value="sigma70-ECF"/>
    <property type="match status" value="1"/>
</dbReference>
<keyword evidence="8" id="KW-1185">Reference proteome</keyword>
<keyword evidence="4" id="KW-0804">Transcription</keyword>
<dbReference type="InterPro" id="IPR014284">
    <property type="entry name" value="RNA_pol_sigma-70_dom"/>
</dbReference>
<keyword evidence="3" id="KW-0731">Sigma factor</keyword>
<dbReference type="Gene3D" id="1.10.10.10">
    <property type="entry name" value="Winged helix-like DNA-binding domain superfamily/Winged helix DNA-binding domain"/>
    <property type="match status" value="1"/>
</dbReference>
<feature type="domain" description="RNA polymerase sigma-70 region 2" evidence="5">
    <location>
        <begin position="2"/>
        <end position="61"/>
    </location>
</feature>
<evidence type="ECO:0000256" key="4">
    <source>
        <dbReference type="ARBA" id="ARBA00023163"/>
    </source>
</evidence>
<dbReference type="PANTHER" id="PTHR43133:SF51">
    <property type="entry name" value="RNA POLYMERASE SIGMA FACTOR"/>
    <property type="match status" value="1"/>
</dbReference>
<evidence type="ECO:0000256" key="2">
    <source>
        <dbReference type="ARBA" id="ARBA00023015"/>
    </source>
</evidence>
<protein>
    <submittedName>
        <fullName evidence="7">ECF RNA polymerase sigma factor SigD</fullName>
    </submittedName>
</protein>
<dbReference type="InterPro" id="IPR036388">
    <property type="entry name" value="WH-like_DNA-bd_sf"/>
</dbReference>
<dbReference type="GO" id="GO:0016987">
    <property type="term" value="F:sigma factor activity"/>
    <property type="evidence" value="ECO:0007669"/>
    <property type="project" value="UniProtKB-KW"/>
</dbReference>
<dbReference type="EMBL" id="CP036278">
    <property type="protein sequence ID" value="QDU56852.1"/>
    <property type="molecule type" value="Genomic_DNA"/>
</dbReference>
<dbReference type="KEGG" id="amuc:Pan181_30640"/>
<dbReference type="Pfam" id="PF04542">
    <property type="entry name" value="Sigma70_r2"/>
    <property type="match status" value="1"/>
</dbReference>
<dbReference type="InterPro" id="IPR014331">
    <property type="entry name" value="RNA_pol_sigma70_ECF_RHOBA"/>
</dbReference>
<evidence type="ECO:0000256" key="1">
    <source>
        <dbReference type="ARBA" id="ARBA00010641"/>
    </source>
</evidence>
<evidence type="ECO:0000313" key="8">
    <source>
        <dbReference type="Proteomes" id="UP000315750"/>
    </source>
</evidence>
<dbReference type="Gene3D" id="1.10.1740.10">
    <property type="match status" value="1"/>
</dbReference>
<organism evidence="7 8">
    <name type="scientific">Aeoliella mucimassa</name>
    <dbReference type="NCBI Taxonomy" id="2527972"/>
    <lineage>
        <taxon>Bacteria</taxon>
        <taxon>Pseudomonadati</taxon>
        <taxon>Planctomycetota</taxon>
        <taxon>Planctomycetia</taxon>
        <taxon>Pirellulales</taxon>
        <taxon>Lacipirellulaceae</taxon>
        <taxon>Aeoliella</taxon>
    </lineage>
</organism>
<dbReference type="InterPro" id="IPR007627">
    <property type="entry name" value="RNA_pol_sigma70_r2"/>
</dbReference>